<dbReference type="CDD" id="cd01948">
    <property type="entry name" value="EAL"/>
    <property type="match status" value="1"/>
</dbReference>
<dbReference type="Proteomes" id="UP000002363">
    <property type="component" value="Chromosome"/>
</dbReference>
<feature type="transmembrane region" description="Helical" evidence="5">
    <location>
        <begin position="262"/>
        <end position="285"/>
    </location>
</feature>
<dbReference type="PROSITE" id="PS50112">
    <property type="entry name" value="PAS"/>
    <property type="match status" value="1"/>
</dbReference>
<dbReference type="EnsemblBacteria" id="ADF61715">
    <property type="protein sequence ID" value="ADF61715"/>
    <property type="gene ID" value="ECL_02167"/>
</dbReference>
<dbReference type="SUPFAM" id="SSF55785">
    <property type="entry name" value="PYP-like sensor domain (PAS domain)"/>
    <property type="match status" value="1"/>
</dbReference>
<feature type="transmembrane region" description="Helical" evidence="5">
    <location>
        <begin position="24"/>
        <end position="45"/>
    </location>
</feature>
<evidence type="ECO:0000256" key="2">
    <source>
        <dbReference type="ARBA" id="ARBA00004665"/>
    </source>
</evidence>
<evidence type="ECO:0000256" key="4">
    <source>
        <dbReference type="ARBA" id="ARBA00034247"/>
    </source>
</evidence>
<keyword evidence="5" id="KW-0812">Transmembrane</keyword>
<dbReference type="Pfam" id="PF05228">
    <property type="entry name" value="CHASE4"/>
    <property type="match status" value="1"/>
</dbReference>
<accession>A0A0H3CJB3</accession>
<dbReference type="Gene3D" id="3.20.20.450">
    <property type="entry name" value="EAL domain"/>
    <property type="match status" value="1"/>
</dbReference>
<feature type="domain" description="GGDEF" evidence="8">
    <location>
        <begin position="467"/>
        <end position="600"/>
    </location>
</feature>
<gene>
    <name evidence="9" type="ordered locus">ECL_02167</name>
</gene>
<dbReference type="InterPro" id="IPR029787">
    <property type="entry name" value="Nucleotide_cyclase"/>
</dbReference>
<dbReference type="SMART" id="SM00091">
    <property type="entry name" value="PAS"/>
    <property type="match status" value="1"/>
</dbReference>
<name>A0A0H3CJB3_ENTCC</name>
<feature type="domain" description="EAL" evidence="7">
    <location>
        <begin position="609"/>
        <end position="859"/>
    </location>
</feature>
<dbReference type="PATRIC" id="fig|716541.4.peg.2360"/>
<dbReference type="HOGENOM" id="CLU_000445_91_0_6"/>
<keyword evidence="5" id="KW-0472">Membrane</keyword>
<dbReference type="EC" id="2.7.7.65" evidence="3"/>
<dbReference type="PANTHER" id="PTHR44757:SF10">
    <property type="entry name" value="MEMBRANE PROTEIN"/>
    <property type="match status" value="1"/>
</dbReference>
<dbReference type="InterPro" id="IPR007892">
    <property type="entry name" value="CHASE4"/>
</dbReference>
<proteinExistence type="predicted"/>
<dbReference type="CDD" id="cd01949">
    <property type="entry name" value="GGDEF"/>
    <property type="match status" value="1"/>
</dbReference>
<dbReference type="SUPFAM" id="SSF55073">
    <property type="entry name" value="Nucleotide cyclase"/>
    <property type="match status" value="1"/>
</dbReference>
<dbReference type="OrthoDB" id="9804951at2"/>
<feature type="domain" description="PAS" evidence="6">
    <location>
        <begin position="312"/>
        <end position="365"/>
    </location>
</feature>
<evidence type="ECO:0000259" key="6">
    <source>
        <dbReference type="PROSITE" id="PS50112"/>
    </source>
</evidence>
<dbReference type="InterPro" id="IPR001633">
    <property type="entry name" value="EAL_dom"/>
</dbReference>
<dbReference type="STRING" id="716541.ECL_02167"/>
<dbReference type="EMBL" id="CP001918">
    <property type="protein sequence ID" value="ADF61715.1"/>
    <property type="molecule type" value="Genomic_DNA"/>
</dbReference>
<dbReference type="InterPro" id="IPR043128">
    <property type="entry name" value="Rev_trsase/Diguanyl_cyclase"/>
</dbReference>
<dbReference type="SMART" id="SM00052">
    <property type="entry name" value="EAL"/>
    <property type="match status" value="1"/>
</dbReference>
<dbReference type="NCBIfam" id="TIGR00254">
    <property type="entry name" value="GGDEF"/>
    <property type="match status" value="1"/>
</dbReference>
<dbReference type="Gene3D" id="3.30.70.270">
    <property type="match status" value="1"/>
</dbReference>
<dbReference type="PANTHER" id="PTHR44757">
    <property type="entry name" value="DIGUANYLATE CYCLASE DGCP"/>
    <property type="match status" value="1"/>
</dbReference>
<evidence type="ECO:0000259" key="8">
    <source>
        <dbReference type="PROSITE" id="PS50887"/>
    </source>
</evidence>
<dbReference type="AlphaFoldDB" id="A0A0H3CJB3"/>
<dbReference type="InterPro" id="IPR035919">
    <property type="entry name" value="EAL_sf"/>
</dbReference>
<dbReference type="GO" id="GO:0052621">
    <property type="term" value="F:diguanylate cyclase activity"/>
    <property type="evidence" value="ECO:0007669"/>
    <property type="project" value="UniProtKB-EC"/>
</dbReference>
<protein>
    <recommendedName>
        <fullName evidence="3">diguanylate cyclase</fullName>
        <ecNumber evidence="3">2.7.7.65</ecNumber>
    </recommendedName>
</protein>
<evidence type="ECO:0000256" key="3">
    <source>
        <dbReference type="ARBA" id="ARBA00012528"/>
    </source>
</evidence>
<keyword evidence="5" id="KW-1133">Transmembrane helix</keyword>
<dbReference type="SMART" id="SM00267">
    <property type="entry name" value="GGDEF"/>
    <property type="match status" value="1"/>
</dbReference>
<keyword evidence="10" id="KW-1185">Reference proteome</keyword>
<dbReference type="eggNOG" id="COG5001">
    <property type="taxonomic scope" value="Bacteria"/>
</dbReference>
<evidence type="ECO:0000256" key="1">
    <source>
        <dbReference type="ARBA" id="ARBA00001946"/>
    </source>
</evidence>
<comment type="cofactor">
    <cofactor evidence="1">
        <name>Mg(2+)</name>
        <dbReference type="ChEBI" id="CHEBI:18420"/>
    </cofactor>
</comment>
<dbReference type="InterPro" id="IPR052155">
    <property type="entry name" value="Biofilm_reg_signaling"/>
</dbReference>
<dbReference type="Pfam" id="PF00990">
    <property type="entry name" value="GGDEF"/>
    <property type="match status" value="1"/>
</dbReference>
<dbReference type="InterPro" id="IPR000160">
    <property type="entry name" value="GGDEF_dom"/>
</dbReference>
<dbReference type="InterPro" id="IPR000014">
    <property type="entry name" value="PAS"/>
</dbReference>
<dbReference type="InterPro" id="IPR035965">
    <property type="entry name" value="PAS-like_dom_sf"/>
</dbReference>
<reference evidence="9 10" key="1">
    <citation type="journal article" date="2010" name="J. Bacteriol.">
        <title>Complete genome sequence of Enterobacter cloacae subsp. cloacae type strain ATCC 13047.</title>
        <authorList>
            <person name="Ren Y."/>
            <person name="Ren Y."/>
            <person name="Zhou Z."/>
            <person name="Guo X."/>
            <person name="Li Y."/>
            <person name="Feng L."/>
            <person name="Wang L."/>
        </authorList>
    </citation>
    <scope>NUCLEOTIDE SEQUENCE [LARGE SCALE GENOMIC DNA]</scope>
    <source>
        <strain evidence="10">ATCC 13047 / DSM 30054 / NBRC 13535 / NCTC 10005 / WDCM 00083 / NCDC 279-56</strain>
    </source>
</reference>
<evidence type="ECO:0000313" key="9">
    <source>
        <dbReference type="EMBL" id="ADF61715.1"/>
    </source>
</evidence>
<comment type="pathway">
    <text evidence="2">Purine metabolism; 3',5'-cyclic di-GMP biosynthesis.</text>
</comment>
<comment type="catalytic activity">
    <reaction evidence="4">
        <text>2 GTP = 3',3'-c-di-GMP + 2 diphosphate</text>
        <dbReference type="Rhea" id="RHEA:24898"/>
        <dbReference type="ChEBI" id="CHEBI:33019"/>
        <dbReference type="ChEBI" id="CHEBI:37565"/>
        <dbReference type="ChEBI" id="CHEBI:58805"/>
        <dbReference type="EC" id="2.7.7.65"/>
    </reaction>
</comment>
<evidence type="ECO:0000259" key="7">
    <source>
        <dbReference type="PROSITE" id="PS50883"/>
    </source>
</evidence>
<dbReference type="Pfam" id="PF00563">
    <property type="entry name" value="EAL"/>
    <property type="match status" value="1"/>
</dbReference>
<dbReference type="SUPFAM" id="SSF141868">
    <property type="entry name" value="EAL domain-like"/>
    <property type="match status" value="1"/>
</dbReference>
<dbReference type="Gene3D" id="3.30.450.20">
    <property type="entry name" value="PAS domain"/>
    <property type="match status" value="1"/>
</dbReference>
<evidence type="ECO:0000313" key="10">
    <source>
        <dbReference type="Proteomes" id="UP000002363"/>
    </source>
</evidence>
<dbReference type="PROSITE" id="PS50887">
    <property type="entry name" value="GGDEF"/>
    <property type="match status" value="1"/>
</dbReference>
<organism evidence="9 10">
    <name type="scientific">Enterobacter cloacae subsp. cloacae (strain ATCC 13047 / DSM 30054 / NBRC 13535 / NCTC 10005 / WDCM 00083 / NCDC 279-56)</name>
    <dbReference type="NCBI Taxonomy" id="716541"/>
    <lineage>
        <taxon>Bacteria</taxon>
        <taxon>Pseudomonadati</taxon>
        <taxon>Pseudomonadota</taxon>
        <taxon>Gammaproteobacteria</taxon>
        <taxon>Enterobacterales</taxon>
        <taxon>Enterobacteriaceae</taxon>
        <taxon>Enterobacter</taxon>
        <taxon>Enterobacter cloacae complex</taxon>
    </lineage>
</organism>
<dbReference type="PROSITE" id="PS50883">
    <property type="entry name" value="EAL"/>
    <property type="match status" value="1"/>
</dbReference>
<sequence length="860" mass="97078">MTIPQKTPGFTDSEHSKGLINKTFTYIVTLLIGIFIAAIVSLLIIKNNVNKISDKHDEFLLRQALDARQENMRSHLKDNAEWGDAYKHLHQKTDLNWAWDKQNLGKSLYDNFGYEGVFVLSPEGTTRYSVLDGKLKHEELERWLDQSTIDHLLSETGSKNGLPVSMLTLIHSVPAIVSAAWITTGDDTSVQSLPGKPSTMLFIDTLTAKKLLAIGHDAGIENVRAVSSYALAETDSLTALTLRTQNGPVHIIWDTENPGQALIIYFLPLLILSVLLTLVLTAILMRHILHKAKIHDENIFLLEQARLNLITSEKRFRDVSETTSDWFWETDLSLTITWLSGRFTTVTGYDESQWLGRKLDALFPSTNGLLNTCVRRRELSGRFEFKNCPYTNAQRSTSYCTLLAKFSAQPDGTVVLRGAASDVSLEVEATKRVEFLSRHDELTGLPNRYHIKEFLTGQLAKEDIHNSPFAMICLDLDKFKPVNDIFGHSTGDALLGEVALRLKQCVRRGDFVARQGGDEFMLLLDNTRHLDHIEEVCHRIVQELNRPFTIDGNDVTIGVSMGIALAPQDSTSANDLLRYADIALYQAKQSGRNRWVYYRQDMSEKLTERRKLELALKTAIREDQLYLVYQPRYNLRHSRIDAVEALVRWQHPERGNMMPDQFIPLAEETGLIINLSNWVIRKACTETHEKLPGLSVSVNISAIEFQASDLAERIKAILDETGLEPTRLEIEVTENVTLSNPEKTLQTMMALKKMGVRILIDDFGTGYASLSYLRKFQFDGLKLDKSFIFSLGDSTQNQSVVEKIIDLGKAYSMEVTAEGVETVEQLSFLKKNKCDEVQGYLLGKPAAIADLNLKNNHVIY</sequence>
<evidence type="ECO:0000256" key="5">
    <source>
        <dbReference type="SAM" id="Phobius"/>
    </source>
</evidence>
<dbReference type="FunFam" id="3.30.70.270:FF:000001">
    <property type="entry name" value="Diguanylate cyclase domain protein"/>
    <property type="match status" value="1"/>
</dbReference>
<dbReference type="RefSeq" id="WP_013096775.1">
    <property type="nucleotide sequence ID" value="NC_014121.1"/>
</dbReference>
<dbReference type="KEGG" id="enc:ECL_02167"/>